<evidence type="ECO:0000259" key="5">
    <source>
        <dbReference type="Pfam" id="PF00154"/>
    </source>
</evidence>
<dbReference type="PANTHER" id="PTHR45900">
    <property type="entry name" value="RECA"/>
    <property type="match status" value="1"/>
</dbReference>
<keyword evidence="3" id="KW-0067">ATP-binding</keyword>
<dbReference type="GO" id="GO:0005524">
    <property type="term" value="F:ATP binding"/>
    <property type="evidence" value="ECO:0007669"/>
    <property type="project" value="UniProtKB-KW"/>
</dbReference>
<dbReference type="InterPro" id="IPR049428">
    <property type="entry name" value="RecA-like_N"/>
</dbReference>
<name>A0A833VL41_9POAL</name>
<dbReference type="SUPFAM" id="SSF52540">
    <property type="entry name" value="P-loop containing nucleoside triphosphate hydrolases"/>
    <property type="match status" value="1"/>
</dbReference>
<dbReference type="GO" id="GO:0003697">
    <property type="term" value="F:single-stranded DNA binding"/>
    <property type="evidence" value="ECO:0007669"/>
    <property type="project" value="InterPro"/>
</dbReference>
<evidence type="ECO:0000256" key="1">
    <source>
        <dbReference type="ARBA" id="ARBA00009391"/>
    </source>
</evidence>
<dbReference type="OrthoDB" id="1747693at2759"/>
<evidence type="ECO:0000313" key="6">
    <source>
        <dbReference type="EMBL" id="KAF3330915.1"/>
    </source>
</evidence>
<dbReference type="InterPro" id="IPR013765">
    <property type="entry name" value="DNA_recomb/repair_RecA"/>
</dbReference>
<feature type="domain" description="RecA-like N-terminal" evidence="5">
    <location>
        <begin position="13"/>
        <end position="75"/>
    </location>
</feature>
<comment type="caution">
    <text evidence="6">The sequence shown here is derived from an EMBL/GenBank/DDBJ whole genome shotgun (WGS) entry which is preliminary data.</text>
</comment>
<evidence type="ECO:0000256" key="3">
    <source>
        <dbReference type="ARBA" id="ARBA00022840"/>
    </source>
</evidence>
<keyword evidence="7" id="KW-1185">Reference proteome</keyword>
<dbReference type="AlphaFoldDB" id="A0A833VL41"/>
<keyword evidence="4" id="KW-0233">DNA recombination</keyword>
<sequence>MCTCIKPYQHSTRLPGYCAYIDAEHALDPAFAEAIGVRTENMLLSQPDCGEHALGLVEILVRSGSVDVVVVDSVGGSTGTKK</sequence>
<dbReference type="Proteomes" id="UP000623129">
    <property type="component" value="Unassembled WGS sequence"/>
</dbReference>
<protein>
    <submittedName>
        <fullName evidence="6">DNA repair protein recA 3</fullName>
    </submittedName>
</protein>
<evidence type="ECO:0000256" key="4">
    <source>
        <dbReference type="ARBA" id="ARBA00023172"/>
    </source>
</evidence>
<dbReference type="GO" id="GO:0006281">
    <property type="term" value="P:DNA repair"/>
    <property type="evidence" value="ECO:0007669"/>
    <property type="project" value="InterPro"/>
</dbReference>
<gene>
    <name evidence="6" type="ORF">FCM35_KLT04269</name>
</gene>
<evidence type="ECO:0000313" key="7">
    <source>
        <dbReference type="Proteomes" id="UP000623129"/>
    </source>
</evidence>
<comment type="similarity">
    <text evidence="1">Belongs to the RecA family.</text>
</comment>
<dbReference type="GO" id="GO:0006310">
    <property type="term" value="P:DNA recombination"/>
    <property type="evidence" value="ECO:0007669"/>
    <property type="project" value="UniProtKB-KW"/>
</dbReference>
<dbReference type="InterPro" id="IPR027417">
    <property type="entry name" value="P-loop_NTPase"/>
</dbReference>
<evidence type="ECO:0000256" key="2">
    <source>
        <dbReference type="ARBA" id="ARBA00022741"/>
    </source>
</evidence>
<keyword evidence="2" id="KW-0547">Nucleotide-binding</keyword>
<dbReference type="PRINTS" id="PR00142">
    <property type="entry name" value="RECA"/>
</dbReference>
<dbReference type="EMBL" id="SWLB01000013">
    <property type="protein sequence ID" value="KAF3330915.1"/>
    <property type="molecule type" value="Genomic_DNA"/>
</dbReference>
<organism evidence="6 7">
    <name type="scientific">Carex littledalei</name>
    <dbReference type="NCBI Taxonomy" id="544730"/>
    <lineage>
        <taxon>Eukaryota</taxon>
        <taxon>Viridiplantae</taxon>
        <taxon>Streptophyta</taxon>
        <taxon>Embryophyta</taxon>
        <taxon>Tracheophyta</taxon>
        <taxon>Spermatophyta</taxon>
        <taxon>Magnoliopsida</taxon>
        <taxon>Liliopsida</taxon>
        <taxon>Poales</taxon>
        <taxon>Cyperaceae</taxon>
        <taxon>Cyperoideae</taxon>
        <taxon>Cariceae</taxon>
        <taxon>Carex</taxon>
        <taxon>Carex subgen. Euthyceras</taxon>
    </lineage>
</organism>
<dbReference type="Pfam" id="PF00154">
    <property type="entry name" value="RecA_N"/>
    <property type="match status" value="1"/>
</dbReference>
<dbReference type="PANTHER" id="PTHR45900:SF6">
    <property type="entry name" value="DNA REPAIR PROTEIN RECA HOMOLOG 3, MITOCHONDRIAL-RELATED"/>
    <property type="match status" value="1"/>
</dbReference>
<reference evidence="6" key="1">
    <citation type="submission" date="2020-01" db="EMBL/GenBank/DDBJ databases">
        <title>Genome sequence of Kobresia littledalei, the first chromosome-level genome in the family Cyperaceae.</title>
        <authorList>
            <person name="Qu G."/>
        </authorList>
    </citation>
    <scope>NUCLEOTIDE SEQUENCE</scope>
    <source>
        <strain evidence="6">C.B.Clarke</strain>
        <tissue evidence="6">Leaf</tissue>
    </source>
</reference>
<proteinExistence type="inferred from homology"/>
<accession>A0A833VL41</accession>
<dbReference type="Gene3D" id="3.40.50.300">
    <property type="entry name" value="P-loop containing nucleotide triphosphate hydrolases"/>
    <property type="match status" value="1"/>
</dbReference>